<dbReference type="InterPro" id="IPR006214">
    <property type="entry name" value="Bax_inhibitor_1-related"/>
</dbReference>
<dbReference type="Pfam" id="PF01027">
    <property type="entry name" value="Bax1-I"/>
    <property type="match status" value="1"/>
</dbReference>
<evidence type="ECO:0000256" key="1">
    <source>
        <dbReference type="ARBA" id="ARBA00004141"/>
    </source>
</evidence>
<feature type="transmembrane region" description="Helical" evidence="6">
    <location>
        <begin position="202"/>
        <end position="221"/>
    </location>
</feature>
<dbReference type="EMBL" id="OUNE01000132">
    <property type="protein sequence ID" value="SPP33217.1"/>
    <property type="molecule type" value="Genomic_DNA"/>
</dbReference>
<protein>
    <submittedName>
        <fullName evidence="7">Inner membrane protein YbhL</fullName>
    </submittedName>
</protein>
<dbReference type="CDD" id="cd10432">
    <property type="entry name" value="BI-1-like_bacterial"/>
    <property type="match status" value="1"/>
</dbReference>
<evidence type="ECO:0000256" key="2">
    <source>
        <dbReference type="ARBA" id="ARBA00010350"/>
    </source>
</evidence>
<keyword evidence="3 6" id="KW-0812">Transmembrane</keyword>
<proteinExistence type="inferred from homology"/>
<evidence type="ECO:0000256" key="5">
    <source>
        <dbReference type="ARBA" id="ARBA00023136"/>
    </source>
</evidence>
<feature type="transmembrane region" description="Helical" evidence="6">
    <location>
        <begin position="147"/>
        <end position="165"/>
    </location>
</feature>
<evidence type="ECO:0000256" key="6">
    <source>
        <dbReference type="RuleBase" id="RU004379"/>
    </source>
</evidence>
<dbReference type="PANTHER" id="PTHR23291">
    <property type="entry name" value="BAX INHIBITOR-RELATED"/>
    <property type="match status" value="1"/>
</dbReference>
<feature type="transmembrane region" description="Helical" evidence="6">
    <location>
        <begin position="92"/>
        <end position="110"/>
    </location>
</feature>
<feature type="transmembrane region" description="Helical" evidence="6">
    <location>
        <begin position="122"/>
        <end position="141"/>
    </location>
</feature>
<feature type="transmembrane region" description="Helical" evidence="6">
    <location>
        <begin position="242"/>
        <end position="262"/>
    </location>
</feature>
<evidence type="ECO:0000256" key="4">
    <source>
        <dbReference type="ARBA" id="ARBA00022989"/>
    </source>
</evidence>
<feature type="transmembrane region" description="Helical" evidence="6">
    <location>
        <begin position="63"/>
        <end position="86"/>
    </location>
</feature>
<keyword evidence="4 6" id="KW-1133">Transmembrane helix</keyword>
<reference evidence="7" key="1">
    <citation type="submission" date="2018-04" db="EMBL/GenBank/DDBJ databases">
        <authorList>
            <person name="Go L.Y."/>
            <person name="Mitchell J.A."/>
        </authorList>
    </citation>
    <scope>NUCLEOTIDE SEQUENCE</scope>
    <source>
        <strain evidence="7">WBAD</strain>
    </source>
</reference>
<evidence type="ECO:0000256" key="3">
    <source>
        <dbReference type="ARBA" id="ARBA00022692"/>
    </source>
</evidence>
<gene>
    <name evidence="7" type="primary">ybhL</name>
    <name evidence="7" type="ORF">WBAD_0764</name>
</gene>
<dbReference type="AlphaFoldDB" id="A0A3B0IVS7"/>
<evidence type="ECO:0000313" key="7">
    <source>
        <dbReference type="EMBL" id="SPP33217.1"/>
    </source>
</evidence>
<comment type="similarity">
    <text evidence="2 6">Belongs to the BI1 family.</text>
</comment>
<name>A0A3B0IVS7_9RICK</name>
<dbReference type="PANTHER" id="PTHR23291:SF50">
    <property type="entry name" value="PROTEIN LIFEGUARD 4"/>
    <property type="match status" value="1"/>
</dbReference>
<accession>A0A3B0IVS7</accession>
<organism evidence="7">
    <name type="scientific">Wolbachia endosymbiont of Aleurodicus dispersus</name>
    <dbReference type="NCBI Taxonomy" id="1288877"/>
    <lineage>
        <taxon>Bacteria</taxon>
        <taxon>Pseudomonadati</taxon>
        <taxon>Pseudomonadota</taxon>
        <taxon>Alphaproteobacteria</taxon>
        <taxon>Rickettsiales</taxon>
        <taxon>Anaplasmataceae</taxon>
        <taxon>Wolbachieae</taxon>
        <taxon>Wolbachia</taxon>
    </lineage>
</organism>
<comment type="subcellular location">
    <subcellularLocation>
        <location evidence="1">Membrane</location>
        <topology evidence="1">Multi-pass membrane protein</topology>
    </subcellularLocation>
</comment>
<dbReference type="GO" id="GO:0005886">
    <property type="term" value="C:plasma membrane"/>
    <property type="evidence" value="ECO:0007669"/>
    <property type="project" value="TreeGrafter"/>
</dbReference>
<feature type="transmembrane region" description="Helical" evidence="6">
    <location>
        <begin position="177"/>
        <end position="196"/>
    </location>
</feature>
<keyword evidence="5 6" id="KW-0472">Membrane</keyword>
<sequence length="272" mass="30728">MPHHSIVVCHFILDKNAALYYNIPSRDNKELHMSYMKNEQDIRSQGVYYSAGLRSYLTKVYNYMALALGVTGLVAFLTVFSGLFQVIYSNPVLSLVVMLSPVALVFYMSFRLQHLSAQSTLTVFFLFSVLMGISLSHIFIIYTAENIARAFFITSIMFGSMALYGNTTKKDLTSMGSFLIMGIWGLIIASIVNLFLGSSPLYFAISFVSVIVFTLMTAYNAQRIKDVYYRYNDGSEVATTKLAVLGATNLYFDFINIFLNLLRLLNLFNNRN</sequence>